<dbReference type="KEGG" id="lfc:LFE_1098"/>
<sequence>MHLPISELRNVVRGFNQIADDSNWNRFRDLPWELHRPELLSEGQKGAVSFVTIVEDHLPGYFQEYQKLFPIETAPNQEEAIHNRELFHFTVRWGLEEDRHAQALALYQINSGIEPSEEALEIQMIQENLKDFSIGFSEPVQVFTYTLLQEKATQMYYQSLAKGVTEPVLLKLLSFLSKDEARHYAFFAQMVETFIRTFGEDVLPQIEEVVFNYKMPLHNTMKDYRRRAIKMAREAPGYDRNAPQSILVSLLEKLAQKENIPAAPAVLKMAQKIRERLNLKITYAS</sequence>
<dbReference type="OrthoDB" id="9810404at2"/>
<keyword evidence="8" id="KW-0443">Lipid metabolism</keyword>
<dbReference type="GO" id="GO:0046872">
    <property type="term" value="F:metal ion binding"/>
    <property type="evidence" value="ECO:0007669"/>
    <property type="project" value="UniProtKB-KW"/>
</dbReference>
<protein>
    <recommendedName>
        <fullName evidence="12">Acyl-ACP desaturase</fullName>
    </recommendedName>
</protein>
<dbReference type="eggNOG" id="COG1633">
    <property type="taxonomic scope" value="Bacteria"/>
</dbReference>
<comment type="cofactor">
    <cofactor evidence="1">
        <name>Fe(2+)</name>
        <dbReference type="ChEBI" id="CHEBI:29033"/>
    </cofactor>
</comment>
<dbReference type="Pfam" id="PF03405">
    <property type="entry name" value="FA_desaturase_2"/>
    <property type="match status" value="1"/>
</dbReference>
<keyword evidence="11" id="KW-1185">Reference proteome</keyword>
<evidence type="ECO:0000313" key="11">
    <source>
        <dbReference type="Proteomes" id="UP000007382"/>
    </source>
</evidence>
<evidence type="ECO:0000256" key="3">
    <source>
        <dbReference type="ARBA" id="ARBA00022516"/>
    </source>
</evidence>
<dbReference type="RefSeq" id="WP_014449281.1">
    <property type="nucleotide sequence ID" value="NC_017094.1"/>
</dbReference>
<dbReference type="EMBL" id="AP012342">
    <property type="protein sequence ID" value="BAM06791.1"/>
    <property type="molecule type" value="Genomic_DNA"/>
</dbReference>
<dbReference type="GO" id="GO:0006633">
    <property type="term" value="P:fatty acid biosynthetic process"/>
    <property type="evidence" value="ECO:0007669"/>
    <property type="project" value="UniProtKB-KW"/>
</dbReference>
<dbReference type="AlphaFoldDB" id="I0INE2"/>
<dbReference type="GO" id="GO:0045300">
    <property type="term" value="F:stearoyl-[ACP] desaturase activity"/>
    <property type="evidence" value="ECO:0007669"/>
    <property type="project" value="InterPro"/>
</dbReference>
<proteinExistence type="inferred from homology"/>
<dbReference type="STRING" id="1162668.LFE_1098"/>
<keyword evidence="9" id="KW-0275">Fatty acid biosynthesis</keyword>
<reference evidence="10 11" key="1">
    <citation type="journal article" date="2012" name="J. Bacteriol.">
        <title>Complete Genome Sequence of Leptospirillum ferrooxidans Strain C2-3, Isolated from a Fresh Volcanic Ash Deposit on the Island of Miyake, Japan.</title>
        <authorList>
            <person name="Fujimura R."/>
            <person name="Sato Y."/>
            <person name="Nishizawa T."/>
            <person name="Oshima K."/>
            <person name="Kim S.-W."/>
            <person name="Hattori M."/>
            <person name="Kamijo T."/>
            <person name="Ohta H."/>
        </authorList>
    </citation>
    <scope>NUCLEOTIDE SEQUENCE [LARGE SCALE GENOMIC DNA]</scope>
    <source>
        <strain evidence="10 11">C2-3</strain>
    </source>
</reference>
<dbReference type="Gene3D" id="1.10.620.20">
    <property type="entry name" value="Ribonucleotide Reductase, subunit A"/>
    <property type="match status" value="1"/>
</dbReference>
<keyword evidence="7" id="KW-0408">Iron</keyword>
<evidence type="ECO:0000256" key="6">
    <source>
        <dbReference type="ARBA" id="ARBA00023002"/>
    </source>
</evidence>
<comment type="similarity">
    <text evidence="2">Belongs to the fatty acid desaturase type 2 family.</text>
</comment>
<reference evidence="11" key="2">
    <citation type="submission" date="2012-03" db="EMBL/GenBank/DDBJ databases">
        <title>The complete genome sequence of the pioneer microbe on fresh volcanic deposit, Leptospirillum ferrooxidans strain C2-3.</title>
        <authorList>
            <person name="Fujimura R."/>
            <person name="Sato Y."/>
            <person name="Nishizawa T."/>
            <person name="Nanba K."/>
            <person name="Oshima K."/>
            <person name="Hattori M."/>
            <person name="Kamijo T."/>
            <person name="Ohta H."/>
        </authorList>
    </citation>
    <scope>NUCLEOTIDE SEQUENCE [LARGE SCALE GENOMIC DNA]</scope>
    <source>
        <strain evidence="11">C2-3</strain>
    </source>
</reference>
<evidence type="ECO:0000313" key="10">
    <source>
        <dbReference type="EMBL" id="BAM06791.1"/>
    </source>
</evidence>
<evidence type="ECO:0000256" key="8">
    <source>
        <dbReference type="ARBA" id="ARBA00023098"/>
    </source>
</evidence>
<dbReference type="InterPro" id="IPR005067">
    <property type="entry name" value="Fatty_acid_desaturase-2"/>
</dbReference>
<dbReference type="InterPro" id="IPR009078">
    <property type="entry name" value="Ferritin-like_SF"/>
</dbReference>
<keyword evidence="6" id="KW-0560">Oxidoreductase</keyword>
<dbReference type="SUPFAM" id="SSF47240">
    <property type="entry name" value="Ferritin-like"/>
    <property type="match status" value="1"/>
</dbReference>
<evidence type="ECO:0008006" key="12">
    <source>
        <dbReference type="Google" id="ProtNLM"/>
    </source>
</evidence>
<evidence type="ECO:0000256" key="7">
    <source>
        <dbReference type="ARBA" id="ARBA00023004"/>
    </source>
</evidence>
<accession>I0INE2</accession>
<organism evidence="10 11">
    <name type="scientific">Leptospirillum ferrooxidans (strain C2-3)</name>
    <dbReference type="NCBI Taxonomy" id="1162668"/>
    <lineage>
        <taxon>Bacteria</taxon>
        <taxon>Pseudomonadati</taxon>
        <taxon>Nitrospirota</taxon>
        <taxon>Nitrospiria</taxon>
        <taxon>Nitrospirales</taxon>
        <taxon>Nitrospiraceae</taxon>
        <taxon>Leptospirillum</taxon>
    </lineage>
</organism>
<evidence type="ECO:0000256" key="5">
    <source>
        <dbReference type="ARBA" id="ARBA00022832"/>
    </source>
</evidence>
<evidence type="ECO:0000256" key="9">
    <source>
        <dbReference type="ARBA" id="ARBA00023160"/>
    </source>
</evidence>
<keyword evidence="3" id="KW-0444">Lipid biosynthesis</keyword>
<dbReference type="PATRIC" id="fig|1162668.3.peg.1274"/>
<gene>
    <name evidence="10" type="ordered locus">LFE_1098</name>
</gene>
<dbReference type="Proteomes" id="UP000007382">
    <property type="component" value="Chromosome"/>
</dbReference>
<name>I0INE2_LEPFC</name>
<evidence type="ECO:0000256" key="1">
    <source>
        <dbReference type="ARBA" id="ARBA00001954"/>
    </source>
</evidence>
<keyword evidence="5" id="KW-0276">Fatty acid metabolism</keyword>
<keyword evidence="4" id="KW-0479">Metal-binding</keyword>
<dbReference type="HOGENOM" id="CLU_1004410_0_0_0"/>
<evidence type="ECO:0000256" key="4">
    <source>
        <dbReference type="ARBA" id="ARBA00022723"/>
    </source>
</evidence>
<evidence type="ECO:0000256" key="2">
    <source>
        <dbReference type="ARBA" id="ARBA00008749"/>
    </source>
</evidence>
<dbReference type="InterPro" id="IPR012348">
    <property type="entry name" value="RNR-like"/>
</dbReference>